<feature type="compositionally biased region" description="Polar residues" evidence="1">
    <location>
        <begin position="143"/>
        <end position="175"/>
    </location>
</feature>
<evidence type="ECO:0000313" key="3">
    <source>
        <dbReference type="Proteomes" id="UP000184330"/>
    </source>
</evidence>
<organism evidence="2 3">
    <name type="scientific">Phialocephala subalpina</name>
    <dbReference type="NCBI Taxonomy" id="576137"/>
    <lineage>
        <taxon>Eukaryota</taxon>
        <taxon>Fungi</taxon>
        <taxon>Dikarya</taxon>
        <taxon>Ascomycota</taxon>
        <taxon>Pezizomycotina</taxon>
        <taxon>Leotiomycetes</taxon>
        <taxon>Helotiales</taxon>
        <taxon>Mollisiaceae</taxon>
        <taxon>Phialocephala</taxon>
        <taxon>Phialocephala fortinii species complex</taxon>
    </lineage>
</organism>
<dbReference type="OrthoDB" id="3563346at2759"/>
<dbReference type="Proteomes" id="UP000184330">
    <property type="component" value="Unassembled WGS sequence"/>
</dbReference>
<proteinExistence type="predicted"/>
<dbReference type="EMBL" id="FJOG01000023">
    <property type="protein sequence ID" value="CZR63452.1"/>
    <property type="molecule type" value="Genomic_DNA"/>
</dbReference>
<feature type="compositionally biased region" description="Polar residues" evidence="1">
    <location>
        <begin position="29"/>
        <end position="38"/>
    </location>
</feature>
<dbReference type="AlphaFoldDB" id="A0A1L7XEJ3"/>
<sequence>MELRSRRNSMITDAPRIEEPEEEDPQEDVSSISTTRGQLGSPISSRTRSYSGSDSQQATLTPILEDLPAPEPGQHARYYRLDLHEDFILYSHSDTDDGTEEQGSNAYLSPQRQRRPRTYRPIAPRSETTQAQSTQAASSSSSIQAVGGTQQDMTPHRQQSSMHMQLPTPSQTNPTMMPYFEQDSGPWSPAASPTAPESRKRALSSDIPDINQYPRDRPFDDKMQDHFKKIEQGHGGQESSDEEKKRLRKKRRMGGKRRVSTRSMVGKKTTNPGKTMIKVVARVANRRSWLHDAQIAFDEPRRRGGRVI</sequence>
<feature type="region of interest" description="Disordered" evidence="1">
    <location>
        <begin position="1"/>
        <end position="78"/>
    </location>
</feature>
<accession>A0A1L7XEJ3</accession>
<gene>
    <name evidence="2" type="ORF">PAC_13349</name>
</gene>
<name>A0A1L7XEJ3_9HELO</name>
<evidence type="ECO:0000256" key="1">
    <source>
        <dbReference type="SAM" id="MobiDB-lite"/>
    </source>
</evidence>
<protein>
    <submittedName>
        <fullName evidence="2">Uncharacterized protein</fullName>
    </submittedName>
</protein>
<feature type="compositionally biased region" description="Low complexity" evidence="1">
    <location>
        <begin position="128"/>
        <end position="142"/>
    </location>
</feature>
<evidence type="ECO:0000313" key="2">
    <source>
        <dbReference type="EMBL" id="CZR63452.1"/>
    </source>
</evidence>
<reference evidence="2 3" key="1">
    <citation type="submission" date="2016-03" db="EMBL/GenBank/DDBJ databases">
        <authorList>
            <person name="Ploux O."/>
        </authorList>
    </citation>
    <scope>NUCLEOTIDE SEQUENCE [LARGE SCALE GENOMIC DNA]</scope>
    <source>
        <strain evidence="2 3">UAMH 11012</strain>
    </source>
</reference>
<feature type="compositionally biased region" description="Basic residues" evidence="1">
    <location>
        <begin position="246"/>
        <end position="260"/>
    </location>
</feature>
<keyword evidence="3" id="KW-1185">Reference proteome</keyword>
<feature type="compositionally biased region" description="Low complexity" evidence="1">
    <location>
        <begin position="41"/>
        <end position="55"/>
    </location>
</feature>
<feature type="compositionally biased region" description="Basic and acidic residues" evidence="1">
    <location>
        <begin position="214"/>
        <end position="232"/>
    </location>
</feature>
<feature type="region of interest" description="Disordered" evidence="1">
    <location>
        <begin position="92"/>
        <end position="271"/>
    </location>
</feature>